<evidence type="ECO:0000313" key="2">
    <source>
        <dbReference type="EMBL" id="CSD17850.1"/>
    </source>
</evidence>
<sequence length="55" mass="6310">MAREYIEIRIQRANVYGFMDYALSAIDHHNRALLMCGLDDCFNRLASSRDIGDMG</sequence>
<reference evidence="3 4" key="1">
    <citation type="submission" date="2015-07" db="EMBL/GenBank/DDBJ databases">
        <authorList>
            <consortium name="Pathogen Informatics"/>
        </authorList>
    </citation>
    <scope>NUCLEOTIDE SEQUENCE [LARGE SCALE GENOMIC DNA]</scope>
    <source>
        <strain evidence="2 3">A316</strain>
        <strain evidence="1 4">A325</strain>
    </source>
</reference>
<protein>
    <submittedName>
        <fullName evidence="1">Uncharacterized protein</fullName>
    </submittedName>
</protein>
<dbReference type="EMBL" id="CWQY01000034">
    <property type="protein sequence ID" value="CSD17850.1"/>
    <property type="molecule type" value="Genomic_DNA"/>
</dbReference>
<name>A0A655W5U7_VIBCL</name>
<evidence type="ECO:0000313" key="3">
    <source>
        <dbReference type="Proteomes" id="UP000041770"/>
    </source>
</evidence>
<evidence type="ECO:0000313" key="4">
    <source>
        <dbReference type="Proteomes" id="UP000046067"/>
    </source>
</evidence>
<gene>
    <name evidence="2" type="ORF">ERS013200_03433</name>
    <name evidence="1" type="ORF">ERS013201_01093</name>
</gene>
<evidence type="ECO:0000313" key="1">
    <source>
        <dbReference type="EMBL" id="CSB83676.1"/>
    </source>
</evidence>
<organism evidence="1 4">
    <name type="scientific">Vibrio cholerae</name>
    <dbReference type="NCBI Taxonomy" id="666"/>
    <lineage>
        <taxon>Bacteria</taxon>
        <taxon>Pseudomonadati</taxon>
        <taxon>Pseudomonadota</taxon>
        <taxon>Gammaproteobacteria</taxon>
        <taxon>Vibrionales</taxon>
        <taxon>Vibrionaceae</taxon>
        <taxon>Vibrio</taxon>
    </lineage>
</organism>
<accession>A0A655W5U7</accession>
<proteinExistence type="predicted"/>
<dbReference type="Proteomes" id="UP000041770">
    <property type="component" value="Unassembled WGS sequence"/>
</dbReference>
<dbReference type="Proteomes" id="UP000046067">
    <property type="component" value="Unassembled WGS sequence"/>
</dbReference>
<dbReference type="AlphaFoldDB" id="A0A655W5U7"/>
<dbReference type="EMBL" id="CWQJ01000005">
    <property type="protein sequence ID" value="CSB83676.1"/>
    <property type="molecule type" value="Genomic_DNA"/>
</dbReference>